<dbReference type="InterPro" id="IPR047327">
    <property type="entry name" value="RUN_PLEKHM2"/>
</dbReference>
<organism evidence="7 8">
    <name type="scientific">Caenorhabditis elegans</name>
    <dbReference type="NCBI Taxonomy" id="6239"/>
    <lineage>
        <taxon>Eukaryota</taxon>
        <taxon>Metazoa</taxon>
        <taxon>Ecdysozoa</taxon>
        <taxon>Nematoda</taxon>
        <taxon>Chromadorea</taxon>
        <taxon>Rhabditida</taxon>
        <taxon>Rhabditina</taxon>
        <taxon>Rhabditomorpha</taxon>
        <taxon>Rhabditoidea</taxon>
        <taxon>Rhabditidae</taxon>
        <taxon>Peloderinae</taxon>
        <taxon>Caenorhabditis</taxon>
    </lineage>
</organism>
<dbReference type="InterPro" id="IPR004012">
    <property type="entry name" value="Run_dom"/>
</dbReference>
<dbReference type="PROSITE" id="PS50003">
    <property type="entry name" value="PH_DOMAIN"/>
    <property type="match status" value="1"/>
</dbReference>
<keyword evidence="4" id="KW-0458">Lysosome</keyword>
<evidence type="ECO:0000256" key="4">
    <source>
        <dbReference type="ARBA" id="ARBA00023228"/>
    </source>
</evidence>
<dbReference type="GO" id="GO:0007030">
    <property type="term" value="P:Golgi organization"/>
    <property type="evidence" value="ECO:0000318"/>
    <property type="project" value="GO_Central"/>
</dbReference>
<dbReference type="AGR" id="WB:WBGene00011680"/>
<dbReference type="InterPro" id="IPR053015">
    <property type="entry name" value="PH_domain-containing_M2"/>
</dbReference>
<dbReference type="CTD" id="181612"/>
<dbReference type="OrthoDB" id="9983817at2759"/>
<keyword evidence="8" id="KW-1185">Reference proteome</keyword>
<evidence type="ECO:0000313" key="7">
    <source>
        <dbReference type="EMBL" id="CAH2193712.1"/>
    </source>
</evidence>
<dbReference type="GO" id="GO:0032880">
    <property type="term" value="P:regulation of protein localization"/>
    <property type="evidence" value="ECO:0000318"/>
    <property type="project" value="GO_Central"/>
</dbReference>
<evidence type="ECO:0000313" key="9">
    <source>
        <dbReference type="WormBase" id="T10B10.3b"/>
    </source>
</evidence>
<dbReference type="RefSeq" id="NP_001408270.1">
    <property type="nucleotide sequence ID" value="NM_001421342.1"/>
</dbReference>
<dbReference type="InterPro" id="IPR011993">
    <property type="entry name" value="PH-like_dom_sf"/>
</dbReference>
<dbReference type="Pfam" id="PF23142">
    <property type="entry name" value="PH_PLEKHM2"/>
    <property type="match status" value="1"/>
</dbReference>
<dbReference type="PANTHER" id="PTHR46556">
    <property type="entry name" value="PLECKSTRIN HOMOLOGY DOMAIN-CONTAINING FAMILY M MEMBER 2"/>
    <property type="match status" value="1"/>
</dbReference>
<dbReference type="GO" id="GO:0005765">
    <property type="term" value="C:lysosomal membrane"/>
    <property type="evidence" value="ECO:0007669"/>
    <property type="project" value="UniProtKB-SubCell"/>
</dbReference>
<reference evidence="7 8" key="1">
    <citation type="journal article" date="1998" name="Science">
        <title>Genome sequence of the nematode C. elegans: a platform for investigating biology.</title>
        <authorList>
            <consortium name="The C. elegans sequencing consortium"/>
            <person name="Sulson J.E."/>
            <person name="Waterston R."/>
        </authorList>
    </citation>
    <scope>NUCLEOTIDE SEQUENCE [LARGE SCALE GENOMIC DNA]</scope>
    <source>
        <strain evidence="7 8">Bristol N2</strain>
    </source>
</reference>
<dbReference type="InterPro" id="IPR057288">
    <property type="entry name" value="PH_PLEKHM2"/>
</dbReference>
<evidence type="ECO:0007829" key="10">
    <source>
        <dbReference type="PeptideAtlas" id="A0A8S4QCL7"/>
    </source>
</evidence>
<evidence type="ECO:0000259" key="5">
    <source>
        <dbReference type="PROSITE" id="PS50003"/>
    </source>
</evidence>
<dbReference type="KEGG" id="cel:CELE_T10B10.3"/>
<dbReference type="WormBase" id="T10B10.3b">
    <property type="protein sequence ID" value="CE54406"/>
    <property type="gene ID" value="WBGene00011680"/>
    <property type="gene designation" value="pkhm-2"/>
</dbReference>
<dbReference type="Gene3D" id="1.20.58.900">
    <property type="match status" value="1"/>
</dbReference>
<dbReference type="AlphaFoldDB" id="A0A8S4QCL7"/>
<dbReference type="GeneID" id="181612"/>
<sequence length="743" mass="84706">MYHMLPYAYRPQANYKRTQHGEFQNLVEGYVNKILRETDIVDAENPNGRKLFNSIDTFFSYGLLTGDGTYWRCIRTFLPRAEQKMLIAECGNANDRFLSVGWLKTSFNKGTLHFILLALNNQSNKAYLTKFYHINACIRNSGLLEAITQFIEKLQPVQFAFYSTRQLRAEPAPAAVIDSTPTQLSLRAQARQRKLTEKEASQDTVPNVIPTEIPSILSQAIDQDVLLDELVRTRHNRLNTELFDAQHEENNEDNAPSPSVIVEEKLEDVMTKKMSCVNMESMNPDGIEHILASVEPDDMVLPEYNLADGEYHFRMSQGDVLHLAINVFEKSSEKIIECFKVIESFHSDNMKLRYLVMTNYNVYVFKYRTHTQNSSPGKTTNLSSEGFFIPLFRMPHDRIKTIKISVDNLSFMLEANEEGFSHYVHSEEKDDQTVFAYVGSMAGLESGAHMINSLINLVEHSSRQITNHAEVDDHIGYMCMLQPNLEKQLGRTIDVRAATLCFWYEQTYEERERSTATKSGFLFKSNIGNWIKSSDEAEQKYCMIVGNNFNVFADSTCKTEELVISLSGSSINSTGRVAFQMKAAEGTFEFECPTQEDQIEWTRILTMIAENKTTQPYMASCLAVVTETCIALVQEGEKFWSDGFLRLLNEVGGINVKQSVVVRQPEDKESFFGNRSPALCLVTKDDTIHYFFVRFDKELERLASAVQSSYGVRWAKLDDDLIKTPIGKIIHNTCCSANTLWPV</sequence>
<dbReference type="GO" id="GO:0010008">
    <property type="term" value="C:endosome membrane"/>
    <property type="evidence" value="ECO:0000318"/>
    <property type="project" value="GO_Central"/>
</dbReference>
<dbReference type="SUPFAM" id="SSF50729">
    <property type="entry name" value="PH domain-like"/>
    <property type="match status" value="1"/>
</dbReference>
<dbReference type="InterPro" id="IPR001849">
    <property type="entry name" value="PH_domain"/>
</dbReference>
<evidence type="ECO:0000259" key="6">
    <source>
        <dbReference type="PROSITE" id="PS50826"/>
    </source>
</evidence>
<dbReference type="PROSITE" id="PS50826">
    <property type="entry name" value="RUN"/>
    <property type="match status" value="1"/>
</dbReference>
<proteinExistence type="evidence at protein level"/>
<keyword evidence="10" id="KW-1267">Proteomics identification</keyword>
<dbReference type="GO" id="GO:0019894">
    <property type="term" value="F:kinesin binding"/>
    <property type="evidence" value="ECO:0000318"/>
    <property type="project" value="GO_Central"/>
</dbReference>
<comment type="subcellular location">
    <subcellularLocation>
        <location evidence="1">Cytoplasm</location>
    </subcellularLocation>
    <subcellularLocation>
        <location evidence="2">Lysosome membrane</location>
    </subcellularLocation>
</comment>
<feature type="domain" description="RUN" evidence="6">
    <location>
        <begin position="42"/>
        <end position="166"/>
    </location>
</feature>
<evidence type="ECO:0000256" key="3">
    <source>
        <dbReference type="ARBA" id="ARBA00022490"/>
    </source>
</evidence>
<feature type="domain" description="PH" evidence="5">
    <location>
        <begin position="515"/>
        <end position="610"/>
    </location>
</feature>
<evidence type="ECO:0000256" key="2">
    <source>
        <dbReference type="ARBA" id="ARBA00004656"/>
    </source>
</evidence>
<dbReference type="PANTHER" id="PTHR46556:SF1">
    <property type="entry name" value="PLECKSTRIN HOMOLOGY DOMAIN-CONTAINING FAMILY M MEMBER 2"/>
    <property type="match status" value="1"/>
</dbReference>
<name>A0A8S4QCL7_CAEEL</name>
<dbReference type="Gene3D" id="2.30.29.30">
    <property type="entry name" value="Pleckstrin-homology domain (PH domain)/Phosphotyrosine-binding domain (PTB)"/>
    <property type="match status" value="1"/>
</dbReference>
<dbReference type="SMR" id="A0A8S4QCL7"/>
<dbReference type="InterPro" id="IPR037213">
    <property type="entry name" value="Run_dom_sf"/>
</dbReference>
<protein>
    <submittedName>
        <fullName evidence="7">PH domain-containing protein</fullName>
    </submittedName>
</protein>
<dbReference type="SMART" id="SM00233">
    <property type="entry name" value="PH"/>
    <property type="match status" value="1"/>
</dbReference>
<dbReference type="EMBL" id="BX284606">
    <property type="protein sequence ID" value="CAH2193712.1"/>
    <property type="molecule type" value="Genomic_DNA"/>
</dbReference>
<gene>
    <name evidence="7 9" type="primary">pkhm-2</name>
    <name evidence="7" type="ORF">CELE_T10B10.3</name>
    <name evidence="9" type="ORF">T10B10.3</name>
</gene>
<keyword evidence="3" id="KW-0963">Cytoplasm</keyword>
<evidence type="ECO:0000256" key="1">
    <source>
        <dbReference type="ARBA" id="ARBA00004496"/>
    </source>
</evidence>
<accession>A0A8S4QCL7</accession>
<dbReference type="GO" id="GO:0032418">
    <property type="term" value="P:lysosome localization"/>
    <property type="evidence" value="ECO:0000318"/>
    <property type="project" value="GO_Central"/>
</dbReference>
<dbReference type="Proteomes" id="UP000001940">
    <property type="component" value="Chromosome X"/>
</dbReference>
<dbReference type="CDD" id="cd17680">
    <property type="entry name" value="RUN_PLEKHM2"/>
    <property type="match status" value="1"/>
</dbReference>
<evidence type="ECO:0000313" key="8">
    <source>
        <dbReference type="Proteomes" id="UP000001940"/>
    </source>
</evidence>